<organism evidence="2">
    <name type="scientific">Cacopsylla melanoneura</name>
    <dbReference type="NCBI Taxonomy" id="428564"/>
    <lineage>
        <taxon>Eukaryota</taxon>
        <taxon>Metazoa</taxon>
        <taxon>Ecdysozoa</taxon>
        <taxon>Arthropoda</taxon>
        <taxon>Hexapoda</taxon>
        <taxon>Insecta</taxon>
        <taxon>Pterygota</taxon>
        <taxon>Neoptera</taxon>
        <taxon>Paraneoptera</taxon>
        <taxon>Hemiptera</taxon>
        <taxon>Sternorrhyncha</taxon>
        <taxon>Psylloidea</taxon>
        <taxon>Psyllidae</taxon>
        <taxon>Psyllinae</taxon>
        <taxon>Cacopsylla</taxon>
    </lineage>
</organism>
<dbReference type="EMBL" id="HBUF01058971">
    <property type="protein sequence ID" value="CAG6625077.1"/>
    <property type="molecule type" value="Transcribed_RNA"/>
</dbReference>
<dbReference type="AlphaFoldDB" id="A0A8D8Q4Q0"/>
<name>A0A8D8Q4Q0_9HEMI</name>
<dbReference type="InterPro" id="IPR001283">
    <property type="entry name" value="CRISP-related"/>
</dbReference>
<dbReference type="PROSITE" id="PS01009">
    <property type="entry name" value="CRISP_1"/>
    <property type="match status" value="1"/>
</dbReference>
<dbReference type="CDD" id="cd05382">
    <property type="entry name" value="CAP_GAPR1-like"/>
    <property type="match status" value="2"/>
</dbReference>
<dbReference type="EMBL" id="HBUF01392384">
    <property type="protein sequence ID" value="CAG6734350.1"/>
    <property type="molecule type" value="Transcribed_RNA"/>
</dbReference>
<dbReference type="PANTHER" id="PTHR10334">
    <property type="entry name" value="CYSTEINE-RICH SECRETORY PROTEIN-RELATED"/>
    <property type="match status" value="1"/>
</dbReference>
<dbReference type="GO" id="GO:0005576">
    <property type="term" value="C:extracellular region"/>
    <property type="evidence" value="ECO:0007669"/>
    <property type="project" value="UniProtKB-SubCell"/>
</dbReference>
<dbReference type="EMBL" id="HBUF01226119">
    <property type="protein sequence ID" value="CAG6671439.1"/>
    <property type="molecule type" value="Transcribed_RNA"/>
</dbReference>
<dbReference type="FunFam" id="3.40.33.10:FF:000010">
    <property type="entry name" value="Predicted protein"/>
    <property type="match status" value="1"/>
</dbReference>
<dbReference type="InterPro" id="IPR002413">
    <property type="entry name" value="V5_allergen-like"/>
</dbReference>
<dbReference type="SMART" id="SM00198">
    <property type="entry name" value="SCP"/>
    <property type="match status" value="2"/>
</dbReference>
<dbReference type="InterPro" id="IPR034113">
    <property type="entry name" value="SCP_GAPR1-like"/>
</dbReference>
<dbReference type="FunFam" id="3.40.33.10:FF:000002">
    <property type="entry name" value="Golgi-associated plant pathogenesis-related protein 1"/>
    <property type="match status" value="1"/>
</dbReference>
<proteinExistence type="predicted"/>
<accession>A0A8D8Q4Q0</accession>
<reference evidence="2" key="1">
    <citation type="submission" date="2021-05" db="EMBL/GenBank/DDBJ databases">
        <authorList>
            <person name="Alioto T."/>
            <person name="Alioto T."/>
            <person name="Gomez Garrido J."/>
        </authorList>
    </citation>
    <scope>NUCLEOTIDE SEQUENCE</scope>
</reference>
<dbReference type="PRINTS" id="PR00838">
    <property type="entry name" value="V5ALLERGEN"/>
</dbReference>
<dbReference type="InterPro" id="IPR014044">
    <property type="entry name" value="CAP_dom"/>
</dbReference>
<dbReference type="EMBL" id="HBUF01058972">
    <property type="protein sequence ID" value="CAG6625078.1"/>
    <property type="molecule type" value="Transcribed_RNA"/>
</dbReference>
<feature type="domain" description="SCP" evidence="1">
    <location>
        <begin position="244"/>
        <end position="391"/>
    </location>
</feature>
<dbReference type="Pfam" id="PF00188">
    <property type="entry name" value="CAP"/>
    <property type="match status" value="2"/>
</dbReference>
<dbReference type="EMBL" id="HBUF01392386">
    <property type="protein sequence ID" value="CAG6734352.1"/>
    <property type="molecule type" value="Transcribed_RNA"/>
</dbReference>
<dbReference type="InterPro" id="IPR018244">
    <property type="entry name" value="Allrgn_V5/Tpx1_CS"/>
</dbReference>
<protein>
    <submittedName>
        <fullName evidence="2">Golgi-associated plant pathogenesis-related protein 1</fullName>
    </submittedName>
</protein>
<evidence type="ECO:0000313" key="2">
    <source>
        <dbReference type="EMBL" id="CAG6625079.1"/>
    </source>
</evidence>
<feature type="domain" description="SCP" evidence="1">
    <location>
        <begin position="58"/>
        <end position="195"/>
    </location>
</feature>
<dbReference type="EMBL" id="HBUF01392387">
    <property type="protein sequence ID" value="CAG6734353.1"/>
    <property type="molecule type" value="Transcribed_RNA"/>
</dbReference>
<evidence type="ECO:0000259" key="1">
    <source>
        <dbReference type="SMART" id="SM00198"/>
    </source>
</evidence>
<dbReference type="EMBL" id="HBUF01226117">
    <property type="protein sequence ID" value="CAG6671437.1"/>
    <property type="molecule type" value="Transcribed_RNA"/>
</dbReference>
<dbReference type="InterPro" id="IPR035940">
    <property type="entry name" value="CAP_sf"/>
</dbReference>
<dbReference type="PRINTS" id="PR00837">
    <property type="entry name" value="V5TPXLIKE"/>
</dbReference>
<sequence length="417" mass="47117">MKGNGNVQFIQPELKPQNTSVKIIEKLKDTNVNLNLVEDLEPGPSYKMKFISDDKRARFVKEVLHAHNKLREHHGTDPLDLEKKLMDDAQSYADECAKGGGIVPRRQVSNYGENIWGLTTNASDFEDFTGGRPVEKWYSEVKKYKFGAEPVDNSAGHLTQLLWSKSKYLGVGMAANDNGQLFVVCEYYPPGNYLGEYPTNVKPLKKPLTEKDLKEIGISSIFINQITDGSPNKTTAKPGSAEELRQNYTLQFHNEKRLLHPVAPLVYNEELESLAKDWAETLLKEGKFYHRPNNKYGENIFFYTASFYLEDDDVIRKSLNAWYNEIEAYVDLFDKEPSIEQLTSGTPTGHFTQVVWKGTTEVGLGVARKDSDESHLVVVVANYAPPGNILGRFRENVFPPIEWKKNVTSNTGRNGAS</sequence>
<dbReference type="Gene3D" id="3.40.33.10">
    <property type="entry name" value="CAP"/>
    <property type="match status" value="2"/>
</dbReference>
<dbReference type="SUPFAM" id="SSF55797">
    <property type="entry name" value="PR-1-like"/>
    <property type="match status" value="2"/>
</dbReference>
<dbReference type="EMBL" id="HBUF01058973">
    <property type="protein sequence ID" value="CAG6625079.1"/>
    <property type="molecule type" value="Transcribed_RNA"/>
</dbReference>